<feature type="non-terminal residue" evidence="1">
    <location>
        <position position="1"/>
    </location>
</feature>
<name>A0A9P1GLG2_9DINO</name>
<organism evidence="1">
    <name type="scientific">Cladocopium goreaui</name>
    <dbReference type="NCBI Taxonomy" id="2562237"/>
    <lineage>
        <taxon>Eukaryota</taxon>
        <taxon>Sar</taxon>
        <taxon>Alveolata</taxon>
        <taxon>Dinophyceae</taxon>
        <taxon>Suessiales</taxon>
        <taxon>Symbiodiniaceae</taxon>
        <taxon>Cladocopium</taxon>
    </lineage>
</organism>
<protein>
    <submittedName>
        <fullName evidence="1">Uncharacterized protein</fullName>
    </submittedName>
</protein>
<reference evidence="2" key="2">
    <citation type="submission" date="2024-04" db="EMBL/GenBank/DDBJ databases">
        <authorList>
            <person name="Chen Y."/>
            <person name="Shah S."/>
            <person name="Dougan E. K."/>
            <person name="Thang M."/>
            <person name="Chan C."/>
        </authorList>
    </citation>
    <scope>NUCLEOTIDE SEQUENCE [LARGE SCALE GENOMIC DNA]</scope>
</reference>
<dbReference type="EMBL" id="CAMXCT020006547">
    <property type="protein sequence ID" value="CAL1169124.1"/>
    <property type="molecule type" value="Genomic_DNA"/>
</dbReference>
<dbReference type="EMBL" id="CAMXCT030006547">
    <property type="protein sequence ID" value="CAL4803061.1"/>
    <property type="molecule type" value="Genomic_DNA"/>
</dbReference>
<dbReference type="Proteomes" id="UP001152797">
    <property type="component" value="Unassembled WGS sequence"/>
</dbReference>
<accession>A0A9P1GLG2</accession>
<proteinExistence type="predicted"/>
<sequence length="218" mass="24472">AMKFHDQQRSKNFNNAKQLEDELWRHGISNVHVQFLEEQSAFVPPIDPRCVASVVQRISADLVSLKNWDKDLPLLDSCVLQAVAIWRTLRERAQRDSESCQLLEAFDHGSLALAATALQLTAYRTGVETVKRWNEAPVPQGRDPRRRGVQRLLRALVYGIEPSVEEFLQIFAKRWGFLCQSSQSQESGHDVTAPLLVSGAMRSAQLALLRGEGAEATP</sequence>
<reference evidence="1" key="1">
    <citation type="submission" date="2022-10" db="EMBL/GenBank/DDBJ databases">
        <authorList>
            <person name="Chen Y."/>
            <person name="Dougan E. K."/>
            <person name="Chan C."/>
            <person name="Rhodes N."/>
            <person name="Thang M."/>
        </authorList>
    </citation>
    <scope>NUCLEOTIDE SEQUENCE</scope>
</reference>
<feature type="non-terminal residue" evidence="1">
    <location>
        <position position="218"/>
    </location>
</feature>
<dbReference type="AlphaFoldDB" id="A0A9P1GLG2"/>
<evidence type="ECO:0000313" key="1">
    <source>
        <dbReference type="EMBL" id="CAI4015749.1"/>
    </source>
</evidence>
<evidence type="ECO:0000313" key="2">
    <source>
        <dbReference type="EMBL" id="CAL1169124.1"/>
    </source>
</evidence>
<keyword evidence="3" id="KW-1185">Reference proteome</keyword>
<gene>
    <name evidence="1" type="ORF">C1SCF055_LOCUS40561</name>
</gene>
<dbReference type="EMBL" id="CAMXCT010006547">
    <property type="protein sequence ID" value="CAI4015749.1"/>
    <property type="molecule type" value="Genomic_DNA"/>
</dbReference>
<evidence type="ECO:0000313" key="3">
    <source>
        <dbReference type="Proteomes" id="UP001152797"/>
    </source>
</evidence>
<comment type="caution">
    <text evidence="1">The sequence shown here is derived from an EMBL/GenBank/DDBJ whole genome shotgun (WGS) entry which is preliminary data.</text>
</comment>